<evidence type="ECO:0000256" key="1">
    <source>
        <dbReference type="SAM" id="MobiDB-lite"/>
    </source>
</evidence>
<feature type="compositionally biased region" description="Basic residues" evidence="1">
    <location>
        <begin position="28"/>
        <end position="49"/>
    </location>
</feature>
<reference evidence="2 3" key="1">
    <citation type="submission" date="2019-05" db="EMBL/GenBank/DDBJ databases">
        <title>Emergence of the Ug99 lineage of the wheat stem rust pathogen through somatic hybridization.</title>
        <authorList>
            <person name="Li F."/>
            <person name="Upadhyaya N.M."/>
            <person name="Sperschneider J."/>
            <person name="Matny O."/>
            <person name="Nguyen-Phuc H."/>
            <person name="Mago R."/>
            <person name="Raley C."/>
            <person name="Miller M.E."/>
            <person name="Silverstein K.A.T."/>
            <person name="Henningsen E."/>
            <person name="Hirsch C.D."/>
            <person name="Visser B."/>
            <person name="Pretorius Z.A."/>
            <person name="Steffenson B.J."/>
            <person name="Schwessinger B."/>
            <person name="Dodds P.N."/>
            <person name="Figueroa M."/>
        </authorList>
    </citation>
    <scope>NUCLEOTIDE SEQUENCE [LARGE SCALE GENOMIC DNA]</scope>
    <source>
        <strain evidence="2">21-0</strain>
    </source>
</reference>
<proteinExistence type="predicted"/>
<keyword evidence="3" id="KW-1185">Reference proteome</keyword>
<dbReference type="AlphaFoldDB" id="A0A5B0QTN8"/>
<evidence type="ECO:0000313" key="2">
    <source>
        <dbReference type="EMBL" id="KAA1116657.1"/>
    </source>
</evidence>
<feature type="compositionally biased region" description="Low complexity" evidence="1">
    <location>
        <begin position="103"/>
        <end position="161"/>
    </location>
</feature>
<feature type="region of interest" description="Disordered" evidence="1">
    <location>
        <begin position="197"/>
        <end position="220"/>
    </location>
</feature>
<comment type="caution">
    <text evidence="2">The sequence shown here is derived from an EMBL/GenBank/DDBJ whole genome shotgun (WGS) entry which is preliminary data.</text>
</comment>
<dbReference type="Proteomes" id="UP000324748">
    <property type="component" value="Unassembled WGS sequence"/>
</dbReference>
<gene>
    <name evidence="2" type="ORF">PGT21_021743</name>
</gene>
<accession>A0A5B0QTN8</accession>
<organism evidence="2 3">
    <name type="scientific">Puccinia graminis f. sp. tritici</name>
    <dbReference type="NCBI Taxonomy" id="56615"/>
    <lineage>
        <taxon>Eukaryota</taxon>
        <taxon>Fungi</taxon>
        <taxon>Dikarya</taxon>
        <taxon>Basidiomycota</taxon>
        <taxon>Pucciniomycotina</taxon>
        <taxon>Pucciniomycetes</taxon>
        <taxon>Pucciniales</taxon>
        <taxon>Pucciniaceae</taxon>
        <taxon>Puccinia</taxon>
    </lineage>
</organism>
<dbReference type="OrthoDB" id="2507840at2759"/>
<feature type="region of interest" description="Disordered" evidence="1">
    <location>
        <begin position="23"/>
        <end position="57"/>
    </location>
</feature>
<name>A0A5B0QTN8_PUCGR</name>
<protein>
    <submittedName>
        <fullName evidence="2">Uncharacterized protein</fullName>
    </submittedName>
</protein>
<dbReference type="EMBL" id="VSWC01000003">
    <property type="protein sequence ID" value="KAA1116657.1"/>
    <property type="molecule type" value="Genomic_DNA"/>
</dbReference>
<sequence>MFSSNSTLSFSSTELNSSHLNHYSRAPFRPRNHPKSRSKLHHHHQHQHDHHPSWSSSLSAFSLQQQQRASGFLIDEYGNEHDPEHCRFKTLATVRQLRRHSRSSSSTSTSSDASLRSRSSSSSSSTSSSSRTSSSDSSGSTSTRASQPHSPSSSSHWTRSSPQALPNLVVHSSYHSLPPSAAAAAAAPSTRLSCWSSLKPRPKKLSSSSPATTASSSRGSRSSWTRTLWAHLRPSSSSSSPAPSSPPVSYALHQAAHPIFSLPTHPAPAKPPAHLPFLTRFHLSPASEHPHHLSAVRKRLELVKLEVRFGILRTRKRLVGAWKQQTGCKKL</sequence>
<evidence type="ECO:0000313" key="3">
    <source>
        <dbReference type="Proteomes" id="UP000324748"/>
    </source>
</evidence>
<feature type="region of interest" description="Disordered" evidence="1">
    <location>
        <begin position="96"/>
        <end position="161"/>
    </location>
</feature>
<feature type="compositionally biased region" description="Low complexity" evidence="1">
    <location>
        <begin position="205"/>
        <end position="220"/>
    </location>
</feature>